<sequence length="141" mass="15210">MRVLRPLPTLLAATLAAPLLAACGDEKSAYDRAAGFYTLATVDGREIPAGVQTVPGGGVFLQRGTMQLHADGRFALGLEKTYVGSVTGPQFEFLNGRYALTASDTTLTLTTEPDRQVLTGTITQRRITVRMPVARLEFERP</sequence>
<keyword evidence="1" id="KW-0732">Signal</keyword>
<dbReference type="PROSITE" id="PS51257">
    <property type="entry name" value="PROKAR_LIPOPROTEIN"/>
    <property type="match status" value="1"/>
</dbReference>
<name>A0AA37VF05_9BACT</name>
<dbReference type="AlphaFoldDB" id="A0AA37VF05"/>
<dbReference type="Proteomes" id="UP001161325">
    <property type="component" value="Unassembled WGS sequence"/>
</dbReference>
<evidence type="ECO:0000313" key="2">
    <source>
        <dbReference type="EMBL" id="GLC26069.1"/>
    </source>
</evidence>
<evidence type="ECO:0000256" key="1">
    <source>
        <dbReference type="SAM" id="SignalP"/>
    </source>
</evidence>
<proteinExistence type="predicted"/>
<protein>
    <recommendedName>
        <fullName evidence="4">Lipocalin-like domain-containing protein</fullName>
    </recommendedName>
</protein>
<reference evidence="2" key="1">
    <citation type="submission" date="2022-08" db="EMBL/GenBank/DDBJ databases">
        <title>Draft genome sequencing of Roseisolibacter agri AW1220.</title>
        <authorList>
            <person name="Tobiishi Y."/>
            <person name="Tonouchi A."/>
        </authorList>
    </citation>
    <scope>NUCLEOTIDE SEQUENCE</scope>
    <source>
        <strain evidence="2">AW1220</strain>
    </source>
</reference>
<evidence type="ECO:0000313" key="3">
    <source>
        <dbReference type="Proteomes" id="UP001161325"/>
    </source>
</evidence>
<comment type="caution">
    <text evidence="2">The sequence shown here is derived from an EMBL/GenBank/DDBJ whole genome shotgun (WGS) entry which is preliminary data.</text>
</comment>
<gene>
    <name evidence="2" type="ORF">rosag_25820</name>
</gene>
<evidence type="ECO:0008006" key="4">
    <source>
        <dbReference type="Google" id="ProtNLM"/>
    </source>
</evidence>
<organism evidence="2 3">
    <name type="scientific">Roseisolibacter agri</name>
    <dbReference type="NCBI Taxonomy" id="2014610"/>
    <lineage>
        <taxon>Bacteria</taxon>
        <taxon>Pseudomonadati</taxon>
        <taxon>Gemmatimonadota</taxon>
        <taxon>Gemmatimonadia</taxon>
        <taxon>Gemmatimonadales</taxon>
        <taxon>Gemmatimonadaceae</taxon>
        <taxon>Roseisolibacter</taxon>
    </lineage>
</organism>
<dbReference type="RefSeq" id="WP_284350539.1">
    <property type="nucleotide sequence ID" value="NZ_BRXS01000004.1"/>
</dbReference>
<keyword evidence="3" id="KW-1185">Reference proteome</keyword>
<feature type="signal peptide" evidence="1">
    <location>
        <begin position="1"/>
        <end position="21"/>
    </location>
</feature>
<dbReference type="EMBL" id="BRXS01000004">
    <property type="protein sequence ID" value="GLC26069.1"/>
    <property type="molecule type" value="Genomic_DNA"/>
</dbReference>
<accession>A0AA37VF05</accession>
<feature type="chain" id="PRO_5041303491" description="Lipocalin-like domain-containing protein" evidence="1">
    <location>
        <begin position="22"/>
        <end position="141"/>
    </location>
</feature>